<evidence type="ECO:0000256" key="2">
    <source>
        <dbReference type="ARBA" id="ARBA00022617"/>
    </source>
</evidence>
<reference evidence="7" key="1">
    <citation type="submission" date="2018-05" db="EMBL/GenBank/DDBJ databases">
        <authorList>
            <person name="Lanie J.A."/>
            <person name="Ng W.-L."/>
            <person name="Kazmierczak K.M."/>
            <person name="Andrzejewski T.M."/>
            <person name="Davidsen T.M."/>
            <person name="Wayne K.J."/>
            <person name="Tettelin H."/>
            <person name="Glass J.I."/>
            <person name="Rusch D."/>
            <person name="Podicherti R."/>
            <person name="Tsui H.-C.T."/>
            <person name="Winkler M.E."/>
        </authorList>
    </citation>
    <scope>NUCLEOTIDE SEQUENCE</scope>
</reference>
<evidence type="ECO:0000256" key="5">
    <source>
        <dbReference type="SAM" id="Phobius"/>
    </source>
</evidence>
<evidence type="ECO:0000259" key="6">
    <source>
        <dbReference type="Pfam" id="PF03918"/>
    </source>
</evidence>
<organism evidence="7">
    <name type="scientific">marine metagenome</name>
    <dbReference type="NCBI Taxonomy" id="408172"/>
    <lineage>
        <taxon>unclassified sequences</taxon>
        <taxon>metagenomes</taxon>
        <taxon>ecological metagenomes</taxon>
    </lineage>
</organism>
<keyword evidence="5" id="KW-0472">Membrane</keyword>
<proteinExistence type="inferred from homology"/>
<dbReference type="Pfam" id="PF03918">
    <property type="entry name" value="CcmH"/>
    <property type="match status" value="1"/>
</dbReference>
<evidence type="ECO:0000256" key="4">
    <source>
        <dbReference type="ARBA" id="ARBA00023004"/>
    </source>
</evidence>
<keyword evidence="4" id="KW-0408">Iron</keyword>
<dbReference type="EMBL" id="UINC01024527">
    <property type="protein sequence ID" value="SVA98322.1"/>
    <property type="molecule type" value="Genomic_DNA"/>
</dbReference>
<dbReference type="InterPro" id="IPR005616">
    <property type="entry name" value="CcmH/CycL/Ccl2/NrfF_N"/>
</dbReference>
<gene>
    <name evidence="7" type="ORF">METZ01_LOCUS151176</name>
</gene>
<feature type="domain" description="CcmH/CycL/Ccl2/NrfF N-terminal" evidence="6">
    <location>
        <begin position="2"/>
        <end position="97"/>
    </location>
</feature>
<keyword evidence="5" id="KW-1133">Transmembrane helix</keyword>
<comment type="similarity">
    <text evidence="1">Belongs to the CcmH/CycL/Ccl2/NrfF family.</text>
</comment>
<evidence type="ECO:0000313" key="7">
    <source>
        <dbReference type="EMBL" id="SVA98322.1"/>
    </source>
</evidence>
<evidence type="ECO:0000256" key="3">
    <source>
        <dbReference type="ARBA" id="ARBA00022723"/>
    </source>
</evidence>
<dbReference type="Gene3D" id="1.10.8.640">
    <property type="entry name" value="Cytochrome C biogenesis protein"/>
    <property type="match status" value="1"/>
</dbReference>
<sequence length="118" mass="13423">MDIKKSLMSPCCWAGTVYDLDHNPEMEDQIKNFINQGKSKQEILDFYVGLYGQRILAVPIMKGFNVMVWIAPVLVGLLSIGILVIYLKTPQAEPESVTFTPSDILFDDEIERELKELD</sequence>
<name>A0A382AB67_9ZZZZ</name>
<keyword evidence="5" id="KW-0812">Transmembrane</keyword>
<dbReference type="InterPro" id="IPR038297">
    <property type="entry name" value="CcmH/CycL/NrfF/Ccl2_sf"/>
</dbReference>
<evidence type="ECO:0000256" key="1">
    <source>
        <dbReference type="ARBA" id="ARBA00010342"/>
    </source>
</evidence>
<protein>
    <recommendedName>
        <fullName evidence="6">CcmH/CycL/Ccl2/NrfF N-terminal domain-containing protein</fullName>
    </recommendedName>
</protein>
<dbReference type="GO" id="GO:0046872">
    <property type="term" value="F:metal ion binding"/>
    <property type="evidence" value="ECO:0007669"/>
    <property type="project" value="UniProtKB-KW"/>
</dbReference>
<keyword evidence="2" id="KW-0349">Heme</keyword>
<dbReference type="CDD" id="cd16378">
    <property type="entry name" value="CcmH_N"/>
    <property type="match status" value="1"/>
</dbReference>
<feature type="transmembrane region" description="Helical" evidence="5">
    <location>
        <begin position="64"/>
        <end position="87"/>
    </location>
</feature>
<dbReference type="AlphaFoldDB" id="A0A382AB67"/>
<keyword evidence="3" id="KW-0479">Metal-binding</keyword>
<accession>A0A382AB67</accession>